<dbReference type="AlphaFoldDB" id="A0A9P6NLG7"/>
<name>A0A9P6NLG7_9BASI</name>
<dbReference type="EMBL" id="MU167272">
    <property type="protein sequence ID" value="KAG0145696.1"/>
    <property type="molecule type" value="Genomic_DNA"/>
</dbReference>
<dbReference type="EC" id="5.6.2.4" evidence="5"/>
<dbReference type="PANTHER" id="PTHR13710:SF105">
    <property type="entry name" value="ATP-DEPENDENT DNA HELICASE Q1"/>
    <property type="match status" value="1"/>
</dbReference>
<dbReference type="GO" id="GO:0003677">
    <property type="term" value="F:DNA binding"/>
    <property type="evidence" value="ECO:0007669"/>
    <property type="project" value="UniProtKB-KW"/>
</dbReference>
<evidence type="ECO:0000313" key="7">
    <source>
        <dbReference type="Proteomes" id="UP000886653"/>
    </source>
</evidence>
<dbReference type="GO" id="GO:0043138">
    <property type="term" value="F:3'-5' DNA helicase activity"/>
    <property type="evidence" value="ECO:0007669"/>
    <property type="project" value="UniProtKB-EC"/>
</dbReference>
<evidence type="ECO:0000256" key="5">
    <source>
        <dbReference type="ARBA" id="ARBA00034808"/>
    </source>
</evidence>
<dbReference type="GO" id="GO:0005737">
    <property type="term" value="C:cytoplasm"/>
    <property type="evidence" value="ECO:0007669"/>
    <property type="project" value="TreeGrafter"/>
</dbReference>
<comment type="caution">
    <text evidence="6">The sequence shown here is derived from an EMBL/GenBank/DDBJ whole genome shotgun (WGS) entry which is preliminary data.</text>
</comment>
<dbReference type="GO" id="GO:0005694">
    <property type="term" value="C:chromosome"/>
    <property type="evidence" value="ECO:0007669"/>
    <property type="project" value="TreeGrafter"/>
</dbReference>
<keyword evidence="7" id="KW-1185">Reference proteome</keyword>
<dbReference type="OrthoDB" id="2507244at2759"/>
<dbReference type="GO" id="GO:0000724">
    <property type="term" value="P:double-strand break repair via homologous recombination"/>
    <property type="evidence" value="ECO:0007669"/>
    <property type="project" value="TreeGrafter"/>
</dbReference>
<keyword evidence="3" id="KW-0413">Isomerase</keyword>
<proteinExistence type="inferred from homology"/>
<evidence type="ECO:0000256" key="3">
    <source>
        <dbReference type="ARBA" id="ARBA00023235"/>
    </source>
</evidence>
<organism evidence="6 7">
    <name type="scientific">Cronartium quercuum f. sp. fusiforme G11</name>
    <dbReference type="NCBI Taxonomy" id="708437"/>
    <lineage>
        <taxon>Eukaryota</taxon>
        <taxon>Fungi</taxon>
        <taxon>Dikarya</taxon>
        <taxon>Basidiomycota</taxon>
        <taxon>Pucciniomycotina</taxon>
        <taxon>Pucciniomycetes</taxon>
        <taxon>Pucciniales</taxon>
        <taxon>Coleosporiaceae</taxon>
        <taxon>Cronartium</taxon>
    </lineage>
</organism>
<dbReference type="PANTHER" id="PTHR13710">
    <property type="entry name" value="DNA HELICASE RECQ FAMILY MEMBER"/>
    <property type="match status" value="1"/>
</dbReference>
<reference evidence="6" key="1">
    <citation type="submission" date="2013-11" db="EMBL/GenBank/DDBJ databases">
        <title>Genome sequence of the fusiform rust pathogen reveals effectors for host alternation and coevolution with pine.</title>
        <authorList>
            <consortium name="DOE Joint Genome Institute"/>
            <person name="Smith K."/>
            <person name="Pendleton A."/>
            <person name="Kubisiak T."/>
            <person name="Anderson C."/>
            <person name="Salamov A."/>
            <person name="Aerts A."/>
            <person name="Riley R."/>
            <person name="Clum A."/>
            <person name="Lindquist E."/>
            <person name="Ence D."/>
            <person name="Campbell M."/>
            <person name="Kronenberg Z."/>
            <person name="Feau N."/>
            <person name="Dhillon B."/>
            <person name="Hamelin R."/>
            <person name="Burleigh J."/>
            <person name="Smith J."/>
            <person name="Yandell M."/>
            <person name="Nelson C."/>
            <person name="Grigoriev I."/>
            <person name="Davis J."/>
        </authorList>
    </citation>
    <scope>NUCLEOTIDE SEQUENCE</scope>
    <source>
        <strain evidence="6">G11</strain>
    </source>
</reference>
<evidence type="ECO:0000256" key="2">
    <source>
        <dbReference type="ARBA" id="ARBA00023125"/>
    </source>
</evidence>
<sequence length="131" mass="14988">MVVNPLDCLGDNQVLQLLPGITRLNLTKVMSTSQDVWKCLKNHYYHVIFISPEMLLNSKRFQRLYYSTDFQKHLVLRLIDEAHVIYLWGLVASGLTKGFPSHTQLDGVCKFRPKDDNLGQALTAMDNIPVL</sequence>
<dbReference type="Gene3D" id="3.40.50.300">
    <property type="entry name" value="P-loop containing nucleotide triphosphate hydrolases"/>
    <property type="match status" value="1"/>
</dbReference>
<evidence type="ECO:0000313" key="6">
    <source>
        <dbReference type="EMBL" id="KAG0145696.1"/>
    </source>
</evidence>
<comment type="similarity">
    <text evidence="1">Belongs to the helicase family. RecQ subfamily.</text>
</comment>
<accession>A0A9P6NLG7</accession>
<dbReference type="Proteomes" id="UP000886653">
    <property type="component" value="Unassembled WGS sequence"/>
</dbReference>
<comment type="catalytic activity">
    <reaction evidence="4">
        <text>Couples ATP hydrolysis with the unwinding of duplex DNA by translocating in the 3'-5' direction.</text>
        <dbReference type="EC" id="5.6.2.4"/>
    </reaction>
</comment>
<evidence type="ECO:0000256" key="1">
    <source>
        <dbReference type="ARBA" id="ARBA00005446"/>
    </source>
</evidence>
<protein>
    <recommendedName>
        <fullName evidence="5">DNA 3'-5' helicase</fullName>
        <ecNumber evidence="5">5.6.2.4</ecNumber>
    </recommendedName>
</protein>
<gene>
    <name evidence="6" type="ORF">CROQUDRAFT_559321</name>
</gene>
<dbReference type="InterPro" id="IPR027417">
    <property type="entry name" value="P-loop_NTPase"/>
</dbReference>
<keyword evidence="2" id="KW-0238">DNA-binding</keyword>
<dbReference type="GO" id="GO:0009378">
    <property type="term" value="F:four-way junction helicase activity"/>
    <property type="evidence" value="ECO:0007669"/>
    <property type="project" value="TreeGrafter"/>
</dbReference>
<evidence type="ECO:0000256" key="4">
    <source>
        <dbReference type="ARBA" id="ARBA00034617"/>
    </source>
</evidence>